<dbReference type="PANTHER" id="PTHR30346">
    <property type="entry name" value="TRANSCRIPTIONAL DUAL REGULATOR HCAR-RELATED"/>
    <property type="match status" value="1"/>
</dbReference>
<evidence type="ECO:0000313" key="7">
    <source>
        <dbReference type="Proteomes" id="UP000823824"/>
    </source>
</evidence>
<keyword evidence="4" id="KW-0804">Transcription</keyword>
<dbReference type="InterPro" id="IPR036390">
    <property type="entry name" value="WH_DNA-bd_sf"/>
</dbReference>
<dbReference type="Proteomes" id="UP000823824">
    <property type="component" value="Unassembled WGS sequence"/>
</dbReference>
<evidence type="ECO:0000259" key="5">
    <source>
        <dbReference type="PROSITE" id="PS50931"/>
    </source>
</evidence>
<reference evidence="6" key="2">
    <citation type="submission" date="2021-04" db="EMBL/GenBank/DDBJ databases">
        <authorList>
            <person name="Gilroy R."/>
        </authorList>
    </citation>
    <scope>NUCLEOTIDE SEQUENCE</scope>
    <source>
        <strain evidence="6">ChiBcec18-1249</strain>
    </source>
</reference>
<accession>A0A9D2LJ94</accession>
<dbReference type="InterPro" id="IPR036388">
    <property type="entry name" value="WH-like_DNA-bd_sf"/>
</dbReference>
<dbReference type="GO" id="GO:0032993">
    <property type="term" value="C:protein-DNA complex"/>
    <property type="evidence" value="ECO:0007669"/>
    <property type="project" value="TreeGrafter"/>
</dbReference>
<dbReference type="InterPro" id="IPR000847">
    <property type="entry name" value="LysR_HTH_N"/>
</dbReference>
<keyword evidence="2" id="KW-0805">Transcription regulation</keyword>
<gene>
    <name evidence="6" type="ORF">H9787_05510</name>
</gene>
<evidence type="ECO:0000313" key="6">
    <source>
        <dbReference type="EMBL" id="HJB13150.1"/>
    </source>
</evidence>
<name>A0A9D2LJ94_9FIRM</name>
<evidence type="ECO:0000256" key="3">
    <source>
        <dbReference type="ARBA" id="ARBA00023125"/>
    </source>
</evidence>
<organism evidence="6 7">
    <name type="scientific">Candidatus Oscillibacter excrementigallinarum</name>
    <dbReference type="NCBI Taxonomy" id="2838716"/>
    <lineage>
        <taxon>Bacteria</taxon>
        <taxon>Bacillati</taxon>
        <taxon>Bacillota</taxon>
        <taxon>Clostridia</taxon>
        <taxon>Eubacteriales</taxon>
        <taxon>Oscillospiraceae</taxon>
        <taxon>Oscillibacter</taxon>
    </lineage>
</organism>
<dbReference type="AlphaFoldDB" id="A0A9D2LJ94"/>
<feature type="domain" description="HTH lysR-type" evidence="5">
    <location>
        <begin position="1"/>
        <end position="58"/>
    </location>
</feature>
<dbReference type="Pfam" id="PF00126">
    <property type="entry name" value="HTH_1"/>
    <property type="match status" value="1"/>
</dbReference>
<dbReference type="PROSITE" id="PS50931">
    <property type="entry name" value="HTH_LYSR"/>
    <property type="match status" value="1"/>
</dbReference>
<dbReference type="GO" id="GO:0003677">
    <property type="term" value="F:DNA binding"/>
    <property type="evidence" value="ECO:0007669"/>
    <property type="project" value="UniProtKB-KW"/>
</dbReference>
<dbReference type="EMBL" id="DWZJ01000044">
    <property type="protein sequence ID" value="HJB13150.1"/>
    <property type="molecule type" value="Genomic_DNA"/>
</dbReference>
<keyword evidence="3" id="KW-0238">DNA-binding</keyword>
<evidence type="ECO:0000256" key="1">
    <source>
        <dbReference type="ARBA" id="ARBA00009437"/>
    </source>
</evidence>
<dbReference type="Gene3D" id="1.10.10.10">
    <property type="entry name" value="Winged helix-like DNA-binding domain superfamily/Winged helix DNA-binding domain"/>
    <property type="match status" value="1"/>
</dbReference>
<proteinExistence type="inferred from homology"/>
<dbReference type="GO" id="GO:0003700">
    <property type="term" value="F:DNA-binding transcription factor activity"/>
    <property type="evidence" value="ECO:0007669"/>
    <property type="project" value="InterPro"/>
</dbReference>
<evidence type="ECO:0000256" key="2">
    <source>
        <dbReference type="ARBA" id="ARBA00023015"/>
    </source>
</evidence>
<dbReference type="SUPFAM" id="SSF46785">
    <property type="entry name" value="Winged helix' DNA-binding domain"/>
    <property type="match status" value="1"/>
</dbReference>
<evidence type="ECO:0000256" key="4">
    <source>
        <dbReference type="ARBA" id="ARBA00023163"/>
    </source>
</evidence>
<dbReference type="PANTHER" id="PTHR30346:SF28">
    <property type="entry name" value="HTH-TYPE TRANSCRIPTIONAL REGULATOR CYNR"/>
    <property type="match status" value="1"/>
</dbReference>
<dbReference type="PRINTS" id="PR00039">
    <property type="entry name" value="HTHLYSR"/>
</dbReference>
<protein>
    <submittedName>
        <fullName evidence="6">LysR family transcriptional regulator</fullName>
    </submittedName>
</protein>
<comment type="similarity">
    <text evidence="1">Belongs to the LysR transcriptional regulatory family.</text>
</comment>
<sequence length="76" mass="8697">MEIRVLKYFLMAAWEENIARAADLLHLIQSTLSRQLIQLEEEPGVILFGRSKHRITLTEDGIRRASSGAFVETAER</sequence>
<reference evidence="6" key="1">
    <citation type="journal article" date="2021" name="PeerJ">
        <title>Extensive microbial diversity within the chicken gut microbiome revealed by metagenomics and culture.</title>
        <authorList>
            <person name="Gilroy R."/>
            <person name="Ravi A."/>
            <person name="Getino M."/>
            <person name="Pursley I."/>
            <person name="Horton D.L."/>
            <person name="Alikhan N.F."/>
            <person name="Baker D."/>
            <person name="Gharbi K."/>
            <person name="Hall N."/>
            <person name="Watson M."/>
            <person name="Adriaenssens E.M."/>
            <person name="Foster-Nyarko E."/>
            <person name="Jarju S."/>
            <person name="Secka A."/>
            <person name="Antonio M."/>
            <person name="Oren A."/>
            <person name="Chaudhuri R.R."/>
            <person name="La Ragione R."/>
            <person name="Hildebrand F."/>
            <person name="Pallen M.J."/>
        </authorList>
    </citation>
    <scope>NUCLEOTIDE SEQUENCE</scope>
    <source>
        <strain evidence="6">ChiBcec18-1249</strain>
    </source>
</reference>
<comment type="caution">
    <text evidence="6">The sequence shown here is derived from an EMBL/GenBank/DDBJ whole genome shotgun (WGS) entry which is preliminary data.</text>
</comment>